<dbReference type="SUPFAM" id="SSF51735">
    <property type="entry name" value="NAD(P)-binding Rossmann-fold domains"/>
    <property type="match status" value="1"/>
</dbReference>
<evidence type="ECO:0000256" key="6">
    <source>
        <dbReference type="ARBA" id="ARBA00023163"/>
    </source>
</evidence>
<dbReference type="InterPro" id="IPR022876">
    <property type="entry name" value="Tscrpt_rep_Rex"/>
</dbReference>
<dbReference type="SMART" id="SM00881">
    <property type="entry name" value="CoA_binding"/>
    <property type="match status" value="1"/>
</dbReference>
<dbReference type="InterPro" id="IPR036291">
    <property type="entry name" value="NAD(P)-bd_dom_sf"/>
</dbReference>
<keyword evidence="3 7" id="KW-0805">Transcription regulation</keyword>
<dbReference type="InterPro" id="IPR009718">
    <property type="entry name" value="Rex_DNA-bd_C_dom"/>
</dbReference>
<evidence type="ECO:0000313" key="9">
    <source>
        <dbReference type="EMBL" id="QHQ63132.1"/>
    </source>
</evidence>
<dbReference type="GO" id="GO:0003677">
    <property type="term" value="F:DNA binding"/>
    <property type="evidence" value="ECO:0007669"/>
    <property type="project" value="UniProtKB-UniRule"/>
</dbReference>
<dbReference type="SUPFAM" id="SSF46785">
    <property type="entry name" value="Winged helix' DNA-binding domain"/>
    <property type="match status" value="1"/>
</dbReference>
<gene>
    <name evidence="7" type="primary">rex</name>
    <name evidence="9" type="ORF">Ana3638_22085</name>
</gene>
<reference evidence="9 10" key="1">
    <citation type="submission" date="2020-01" db="EMBL/GenBank/DDBJ databases">
        <title>Genome analysis of Anaerocolumna sp. CBA3638.</title>
        <authorList>
            <person name="Kim J."/>
            <person name="Roh S.W."/>
        </authorList>
    </citation>
    <scope>NUCLEOTIDE SEQUENCE [LARGE SCALE GENOMIC DNA]</scope>
    <source>
        <strain evidence="9 10">CBA3638</strain>
    </source>
</reference>
<dbReference type="InterPro" id="IPR036390">
    <property type="entry name" value="WH_DNA-bd_sf"/>
</dbReference>
<proteinExistence type="inferred from homology"/>
<dbReference type="GO" id="GO:0045892">
    <property type="term" value="P:negative regulation of DNA-templated transcription"/>
    <property type="evidence" value="ECO:0007669"/>
    <property type="project" value="InterPro"/>
</dbReference>
<evidence type="ECO:0000256" key="2">
    <source>
        <dbReference type="ARBA" id="ARBA00022491"/>
    </source>
</evidence>
<keyword evidence="4 7" id="KW-0520">NAD</keyword>
<dbReference type="Pfam" id="PF02629">
    <property type="entry name" value="CoA_binding"/>
    <property type="match status" value="1"/>
</dbReference>
<evidence type="ECO:0000256" key="3">
    <source>
        <dbReference type="ARBA" id="ARBA00023015"/>
    </source>
</evidence>
<keyword evidence="2 7" id="KW-0678">Repressor</keyword>
<comment type="function">
    <text evidence="7">Modulates transcription in response to changes in cellular NADH/NAD(+) redox state.</text>
</comment>
<dbReference type="NCBIfam" id="NF003995">
    <property type="entry name" value="PRK05472.2-4"/>
    <property type="match status" value="1"/>
</dbReference>
<dbReference type="EMBL" id="CP048000">
    <property type="protein sequence ID" value="QHQ63132.1"/>
    <property type="molecule type" value="Genomic_DNA"/>
</dbReference>
<dbReference type="NCBIfam" id="NF003996">
    <property type="entry name" value="PRK05472.2-5"/>
    <property type="match status" value="1"/>
</dbReference>
<dbReference type="GO" id="GO:0003700">
    <property type="term" value="F:DNA-binding transcription factor activity"/>
    <property type="evidence" value="ECO:0007669"/>
    <property type="project" value="UniProtKB-UniRule"/>
</dbReference>
<dbReference type="InterPro" id="IPR003781">
    <property type="entry name" value="CoA-bd"/>
</dbReference>
<dbReference type="Proteomes" id="UP000464314">
    <property type="component" value="Chromosome"/>
</dbReference>
<accession>A0A6P1TS95</accession>
<feature type="binding site" evidence="7">
    <location>
        <begin position="96"/>
        <end position="101"/>
    </location>
    <ligand>
        <name>NAD(+)</name>
        <dbReference type="ChEBI" id="CHEBI:57540"/>
    </ligand>
</feature>
<keyword evidence="6 7" id="KW-0804">Transcription</keyword>
<dbReference type="Pfam" id="PF06971">
    <property type="entry name" value="Put_DNA-bind_N"/>
    <property type="match status" value="1"/>
</dbReference>
<dbReference type="RefSeq" id="WP_161839953.1">
    <property type="nucleotide sequence ID" value="NZ_CP048000.1"/>
</dbReference>
<keyword evidence="5 7" id="KW-0238">DNA-binding</keyword>
<keyword evidence="10" id="KW-1185">Reference proteome</keyword>
<comment type="subunit">
    <text evidence="7">Homodimer.</text>
</comment>
<dbReference type="NCBIfam" id="NF003994">
    <property type="entry name" value="PRK05472.2-3"/>
    <property type="match status" value="1"/>
</dbReference>
<feature type="DNA-binding region" description="H-T-H motif" evidence="7">
    <location>
        <begin position="21"/>
        <end position="60"/>
    </location>
</feature>
<evidence type="ECO:0000256" key="5">
    <source>
        <dbReference type="ARBA" id="ARBA00023125"/>
    </source>
</evidence>
<feature type="domain" description="CoA-binding" evidence="8">
    <location>
        <begin position="86"/>
        <end position="186"/>
    </location>
</feature>
<comment type="subcellular location">
    <subcellularLocation>
        <location evidence="7">Cytoplasm</location>
    </subcellularLocation>
</comment>
<sequence>MNDFNDSPISISTQALERMPYYLQHLKQLQKEGITVIASPAIAADLSLNEVQVRKDLAAVSTSKGKPKSGFIISDLIYNMENILGYHNVKDAVLVGAGYLGSALLSYKGFDSCGMHIVAAFDIDDTIVGTELCGKKVLPVNKLSGMCRRMNIHIGIIAVPEDQAQTVCDQLVAGGILAVWNFAPVHLNTPETIMVKNENMAASLAILSKHLQEKIKQS</sequence>
<dbReference type="PANTHER" id="PTHR35786:SF1">
    <property type="entry name" value="REDOX-SENSING TRANSCRIPTIONAL REPRESSOR REX 1"/>
    <property type="match status" value="1"/>
</dbReference>
<protein>
    <recommendedName>
        <fullName evidence="7">Redox-sensing transcriptional repressor Rex</fullName>
    </recommendedName>
</protein>
<dbReference type="GO" id="GO:0005737">
    <property type="term" value="C:cytoplasm"/>
    <property type="evidence" value="ECO:0007669"/>
    <property type="project" value="UniProtKB-SubCell"/>
</dbReference>
<dbReference type="InterPro" id="IPR036388">
    <property type="entry name" value="WH-like_DNA-bd_sf"/>
</dbReference>
<dbReference type="HAMAP" id="MF_01131">
    <property type="entry name" value="Rex"/>
    <property type="match status" value="1"/>
</dbReference>
<evidence type="ECO:0000313" key="10">
    <source>
        <dbReference type="Proteomes" id="UP000464314"/>
    </source>
</evidence>
<evidence type="ECO:0000256" key="4">
    <source>
        <dbReference type="ARBA" id="ARBA00023027"/>
    </source>
</evidence>
<dbReference type="GO" id="GO:0051775">
    <property type="term" value="P:response to redox state"/>
    <property type="evidence" value="ECO:0007669"/>
    <property type="project" value="InterPro"/>
</dbReference>
<dbReference type="KEGG" id="anr:Ana3638_22085"/>
<dbReference type="PANTHER" id="PTHR35786">
    <property type="entry name" value="REDOX-SENSING TRANSCRIPTIONAL REPRESSOR REX"/>
    <property type="match status" value="1"/>
</dbReference>
<comment type="similarity">
    <text evidence="7">Belongs to the transcriptional regulatory Rex family.</text>
</comment>
<organism evidence="9 10">
    <name type="scientific">Anaerocolumna sedimenticola</name>
    <dbReference type="NCBI Taxonomy" id="2696063"/>
    <lineage>
        <taxon>Bacteria</taxon>
        <taxon>Bacillati</taxon>
        <taxon>Bacillota</taxon>
        <taxon>Clostridia</taxon>
        <taxon>Lachnospirales</taxon>
        <taxon>Lachnospiraceae</taxon>
        <taxon>Anaerocolumna</taxon>
    </lineage>
</organism>
<evidence type="ECO:0000256" key="1">
    <source>
        <dbReference type="ARBA" id="ARBA00022490"/>
    </source>
</evidence>
<dbReference type="Gene3D" id="1.10.10.10">
    <property type="entry name" value="Winged helix-like DNA-binding domain superfamily/Winged helix DNA-binding domain"/>
    <property type="match status" value="1"/>
</dbReference>
<evidence type="ECO:0000259" key="8">
    <source>
        <dbReference type="SMART" id="SM00881"/>
    </source>
</evidence>
<name>A0A6P1TS95_9FIRM</name>
<dbReference type="Gene3D" id="3.40.50.720">
    <property type="entry name" value="NAD(P)-binding Rossmann-like Domain"/>
    <property type="match status" value="1"/>
</dbReference>
<dbReference type="AlphaFoldDB" id="A0A6P1TS95"/>
<keyword evidence="1 7" id="KW-0963">Cytoplasm</keyword>
<evidence type="ECO:0000256" key="7">
    <source>
        <dbReference type="HAMAP-Rule" id="MF_01131"/>
    </source>
</evidence>